<accession>A0A7C9L8Z7</accession>
<protein>
    <submittedName>
        <fullName evidence="2">Uncharacterized protein</fullName>
    </submittedName>
</protein>
<sequence>MIGRMFSILSLGAGLSGAAMVAGLATFAALAPQSASAERIECPQSKIRREVTTALPSGWWNTPIVNSLTDVRVITIGGKKALQCLYGPAGSIQRYAPEGATCSTSGGAFECETASAGPQTFTTAALDIPQTYTADLDRGSVGAGNAADIWFQAETADLLYVAPRNGARLGVGDRSNRGYAGCSSARFTRNRVSLRDIPVGSYICVRTNEGRISQFRVNGVTGGSPKTLKIGYTTWR</sequence>
<feature type="signal peptide" evidence="1">
    <location>
        <begin position="1"/>
        <end position="21"/>
    </location>
</feature>
<evidence type="ECO:0000313" key="3">
    <source>
        <dbReference type="Proteomes" id="UP000483078"/>
    </source>
</evidence>
<comment type="caution">
    <text evidence="2">The sequence shown here is derived from an EMBL/GenBank/DDBJ whole genome shotgun (WGS) entry which is preliminary data.</text>
</comment>
<dbReference type="AlphaFoldDB" id="A0A7C9L8Z7"/>
<gene>
    <name evidence="2" type="ORF">FH759_11470</name>
</gene>
<evidence type="ECO:0000256" key="1">
    <source>
        <dbReference type="SAM" id="SignalP"/>
    </source>
</evidence>
<proteinExistence type="predicted"/>
<dbReference type="Proteomes" id="UP000483078">
    <property type="component" value="Unassembled WGS sequence"/>
</dbReference>
<reference evidence="2 3" key="1">
    <citation type="submission" date="2019-06" db="EMBL/GenBank/DDBJ databases">
        <title>Enrichment of Autotrophic Halophilic Microorganisms from Red Sea Brine Pool Using Microbial Electrosynthesis System.</title>
        <authorList>
            <person name="Alqahtani M.F."/>
            <person name="Bajracharya S."/>
            <person name="Katuri K.P."/>
            <person name="Ali M."/>
            <person name="Saikaly P.E."/>
        </authorList>
    </citation>
    <scope>NUCLEOTIDE SEQUENCE [LARGE SCALE GENOMIC DNA]</scope>
    <source>
        <strain evidence="2">MES6</strain>
    </source>
</reference>
<organism evidence="2 3">
    <name type="scientific">Sediminimonas qiaohouensis</name>
    <dbReference type="NCBI Taxonomy" id="552061"/>
    <lineage>
        <taxon>Bacteria</taxon>
        <taxon>Pseudomonadati</taxon>
        <taxon>Pseudomonadota</taxon>
        <taxon>Alphaproteobacteria</taxon>
        <taxon>Rhodobacterales</taxon>
        <taxon>Roseobacteraceae</taxon>
        <taxon>Sediminimonas</taxon>
    </lineage>
</organism>
<evidence type="ECO:0000313" key="2">
    <source>
        <dbReference type="EMBL" id="MTJ05294.1"/>
    </source>
</evidence>
<dbReference type="EMBL" id="VENJ01000017">
    <property type="protein sequence ID" value="MTJ05294.1"/>
    <property type="molecule type" value="Genomic_DNA"/>
</dbReference>
<keyword evidence="1" id="KW-0732">Signal</keyword>
<dbReference type="RefSeq" id="WP_273250108.1">
    <property type="nucleotide sequence ID" value="NZ_VENJ01000017.1"/>
</dbReference>
<name>A0A7C9L8Z7_9RHOB</name>
<feature type="chain" id="PRO_5028951109" evidence="1">
    <location>
        <begin position="22"/>
        <end position="236"/>
    </location>
</feature>